<name>A0A182QSY9_9DIPT</name>
<dbReference type="Proteomes" id="UP000075886">
    <property type="component" value="Unassembled WGS sequence"/>
</dbReference>
<evidence type="ECO:0000313" key="1">
    <source>
        <dbReference type="EnsemblMetazoa" id="AFAF016205-PA"/>
    </source>
</evidence>
<reference evidence="1" key="2">
    <citation type="submission" date="2020-05" db="UniProtKB">
        <authorList>
            <consortium name="EnsemblMetazoa"/>
        </authorList>
    </citation>
    <scope>IDENTIFICATION</scope>
    <source>
        <strain evidence="1">FAR1</strain>
    </source>
</reference>
<sequence>MPFFISTHDTVDLLKYALLHGRVRSQQVQDPGQCRSGRIVSSEDECVHLLANIFVRQDLPIFRKLQQQIQESELFPLTSDLRVDIRVIRNDLRFRKFTLSITVYRVRCIVQMP</sequence>
<proteinExistence type="predicted"/>
<dbReference type="EnsemblMetazoa" id="AFAF016205-RA">
    <property type="protein sequence ID" value="AFAF016205-PA"/>
    <property type="gene ID" value="AFAF016205"/>
</dbReference>
<organism evidence="1 2">
    <name type="scientific">Anopheles farauti</name>
    <dbReference type="NCBI Taxonomy" id="69004"/>
    <lineage>
        <taxon>Eukaryota</taxon>
        <taxon>Metazoa</taxon>
        <taxon>Ecdysozoa</taxon>
        <taxon>Arthropoda</taxon>
        <taxon>Hexapoda</taxon>
        <taxon>Insecta</taxon>
        <taxon>Pterygota</taxon>
        <taxon>Neoptera</taxon>
        <taxon>Endopterygota</taxon>
        <taxon>Diptera</taxon>
        <taxon>Nematocera</taxon>
        <taxon>Culicoidea</taxon>
        <taxon>Culicidae</taxon>
        <taxon>Anophelinae</taxon>
        <taxon>Anopheles</taxon>
    </lineage>
</organism>
<accession>A0A182QSY9</accession>
<dbReference type="AlphaFoldDB" id="A0A182QSY9"/>
<evidence type="ECO:0000313" key="2">
    <source>
        <dbReference type="Proteomes" id="UP000075886"/>
    </source>
</evidence>
<reference evidence="2" key="1">
    <citation type="submission" date="2014-01" db="EMBL/GenBank/DDBJ databases">
        <title>The Genome Sequence of Anopheles farauti FAR1 (V2).</title>
        <authorList>
            <consortium name="The Broad Institute Genomics Platform"/>
            <person name="Neafsey D.E."/>
            <person name="Besansky N."/>
            <person name="Howell P."/>
            <person name="Walton C."/>
            <person name="Young S.K."/>
            <person name="Zeng Q."/>
            <person name="Gargeya S."/>
            <person name="Fitzgerald M."/>
            <person name="Haas B."/>
            <person name="Abouelleil A."/>
            <person name="Allen A.W."/>
            <person name="Alvarado L."/>
            <person name="Arachchi H.M."/>
            <person name="Berlin A.M."/>
            <person name="Chapman S.B."/>
            <person name="Gainer-Dewar J."/>
            <person name="Goldberg J."/>
            <person name="Griggs A."/>
            <person name="Gujja S."/>
            <person name="Hansen M."/>
            <person name="Howarth C."/>
            <person name="Imamovic A."/>
            <person name="Ireland A."/>
            <person name="Larimer J."/>
            <person name="McCowan C."/>
            <person name="Murphy C."/>
            <person name="Pearson M."/>
            <person name="Poon T.W."/>
            <person name="Priest M."/>
            <person name="Roberts A."/>
            <person name="Saif S."/>
            <person name="Shea T."/>
            <person name="Sisk P."/>
            <person name="Sykes S."/>
            <person name="Wortman J."/>
            <person name="Nusbaum C."/>
            <person name="Birren B."/>
        </authorList>
    </citation>
    <scope>NUCLEOTIDE SEQUENCE [LARGE SCALE GENOMIC DNA]</scope>
    <source>
        <strain evidence="2">FAR1</strain>
    </source>
</reference>
<dbReference type="EMBL" id="AXCN02001759">
    <property type="status" value="NOT_ANNOTATED_CDS"/>
    <property type="molecule type" value="Genomic_DNA"/>
</dbReference>
<protein>
    <submittedName>
        <fullName evidence="1">Uncharacterized protein</fullName>
    </submittedName>
</protein>
<dbReference type="VEuPathDB" id="VectorBase:AFAF016205"/>
<keyword evidence="2" id="KW-1185">Reference proteome</keyword>